<reference evidence="1" key="1">
    <citation type="submission" date="2014-09" db="EMBL/GenBank/DDBJ databases">
        <authorList>
            <person name="Magalhaes I.L.F."/>
            <person name="Oliveira U."/>
            <person name="Santos F.R."/>
            <person name="Vidigal T.H.D.A."/>
            <person name="Brescovit A.D."/>
            <person name="Santos A.J."/>
        </authorList>
    </citation>
    <scope>NUCLEOTIDE SEQUENCE</scope>
    <source>
        <tissue evidence="1">Shoot tissue taken approximately 20 cm above the soil surface</tissue>
    </source>
</reference>
<proteinExistence type="predicted"/>
<accession>A0A0A9GBR4</accession>
<reference evidence="1" key="2">
    <citation type="journal article" date="2015" name="Data Brief">
        <title>Shoot transcriptome of the giant reed, Arundo donax.</title>
        <authorList>
            <person name="Barrero R.A."/>
            <person name="Guerrero F.D."/>
            <person name="Moolhuijzen P."/>
            <person name="Goolsby J.A."/>
            <person name="Tidwell J."/>
            <person name="Bellgard S.E."/>
            <person name="Bellgard M.I."/>
        </authorList>
    </citation>
    <scope>NUCLEOTIDE SEQUENCE</scope>
    <source>
        <tissue evidence="1">Shoot tissue taken approximately 20 cm above the soil surface</tissue>
    </source>
</reference>
<sequence length="59" mass="6642">MCVVSGPTTTERTFSKKRKSKWKRHEISGWQVPYSVSRNRKSCAAAFTAVSITVTYLAC</sequence>
<dbReference type="AlphaFoldDB" id="A0A0A9GBR4"/>
<organism evidence="1">
    <name type="scientific">Arundo donax</name>
    <name type="common">Giant reed</name>
    <name type="synonym">Donax arundinaceus</name>
    <dbReference type="NCBI Taxonomy" id="35708"/>
    <lineage>
        <taxon>Eukaryota</taxon>
        <taxon>Viridiplantae</taxon>
        <taxon>Streptophyta</taxon>
        <taxon>Embryophyta</taxon>
        <taxon>Tracheophyta</taxon>
        <taxon>Spermatophyta</taxon>
        <taxon>Magnoliopsida</taxon>
        <taxon>Liliopsida</taxon>
        <taxon>Poales</taxon>
        <taxon>Poaceae</taxon>
        <taxon>PACMAD clade</taxon>
        <taxon>Arundinoideae</taxon>
        <taxon>Arundineae</taxon>
        <taxon>Arundo</taxon>
    </lineage>
</organism>
<protein>
    <submittedName>
        <fullName evidence="1">Uncharacterized protein</fullName>
    </submittedName>
</protein>
<evidence type="ECO:0000313" key="1">
    <source>
        <dbReference type="EMBL" id="JAE19986.1"/>
    </source>
</evidence>
<name>A0A0A9GBR4_ARUDO</name>
<dbReference type="EMBL" id="GBRH01177910">
    <property type="protein sequence ID" value="JAE19986.1"/>
    <property type="molecule type" value="Transcribed_RNA"/>
</dbReference>